<dbReference type="Pfam" id="PF26561">
    <property type="entry name" value="LETM1_C"/>
    <property type="match status" value="1"/>
</dbReference>
<keyword evidence="9 17" id="KW-1133">Transmembrane helix</keyword>
<evidence type="ECO:0000256" key="6">
    <source>
        <dbReference type="ARBA" id="ARBA00022792"/>
    </source>
</evidence>
<keyword evidence="8" id="KW-0809">Transit peptide</keyword>
<dbReference type="PANTHER" id="PTHR14009:SF1">
    <property type="entry name" value="MITOCHONDRIAL PROTON_CALCIUM EXCHANGER PROTEIN"/>
    <property type="match status" value="1"/>
</dbReference>
<keyword evidence="4 17" id="KW-0812">Transmembrane</keyword>
<evidence type="ECO:0000256" key="14">
    <source>
        <dbReference type="PROSITE-ProRule" id="PRU01094"/>
    </source>
</evidence>
<dbReference type="InterPro" id="IPR044202">
    <property type="entry name" value="LETM1/MDM38-like"/>
</dbReference>
<evidence type="ECO:0000256" key="13">
    <source>
        <dbReference type="ARBA" id="ARBA00023136"/>
    </source>
</evidence>
<evidence type="ECO:0000256" key="2">
    <source>
        <dbReference type="ARBA" id="ARBA00022448"/>
    </source>
</evidence>
<evidence type="ECO:0000313" key="19">
    <source>
        <dbReference type="EMBL" id="KAL1122984.1"/>
    </source>
</evidence>
<keyword evidence="10 15" id="KW-0175">Coiled coil</keyword>
<evidence type="ECO:0000256" key="4">
    <source>
        <dbReference type="ARBA" id="ARBA00022692"/>
    </source>
</evidence>
<keyword evidence="20" id="KW-1185">Reference proteome</keyword>
<keyword evidence="6" id="KW-0999">Mitochondrion inner membrane</keyword>
<dbReference type="GO" id="GO:0005743">
    <property type="term" value="C:mitochondrial inner membrane"/>
    <property type="evidence" value="ECO:0007669"/>
    <property type="project" value="UniProtKB-SubCell"/>
</dbReference>
<proteinExistence type="predicted"/>
<evidence type="ECO:0000256" key="17">
    <source>
        <dbReference type="SAM" id="Phobius"/>
    </source>
</evidence>
<dbReference type="EMBL" id="JBFDAA010000013">
    <property type="protein sequence ID" value="KAL1122984.1"/>
    <property type="molecule type" value="Genomic_DNA"/>
</dbReference>
<evidence type="ECO:0000256" key="8">
    <source>
        <dbReference type="ARBA" id="ARBA00022946"/>
    </source>
</evidence>
<reference evidence="19 20" key="1">
    <citation type="submission" date="2024-07" db="EMBL/GenBank/DDBJ databases">
        <title>Chromosome-level genome assembly of the water stick insect Ranatra chinensis (Heteroptera: Nepidae).</title>
        <authorList>
            <person name="Liu X."/>
        </authorList>
    </citation>
    <scope>NUCLEOTIDE SEQUENCE [LARGE SCALE GENOMIC DNA]</scope>
    <source>
        <strain evidence="19">Cailab_2021Rc</strain>
        <tissue evidence="19">Muscle</tissue>
    </source>
</reference>
<name>A0ABD0YUV6_9HEMI</name>
<evidence type="ECO:0000256" key="15">
    <source>
        <dbReference type="SAM" id="Coils"/>
    </source>
</evidence>
<evidence type="ECO:0000313" key="20">
    <source>
        <dbReference type="Proteomes" id="UP001558652"/>
    </source>
</evidence>
<evidence type="ECO:0000256" key="3">
    <source>
        <dbReference type="ARBA" id="ARBA00022568"/>
    </source>
</evidence>
<feature type="domain" description="Letm1 RBD" evidence="18">
    <location>
        <begin position="207"/>
        <end position="478"/>
    </location>
</feature>
<evidence type="ECO:0000259" key="18">
    <source>
        <dbReference type="PROSITE" id="PS51758"/>
    </source>
</evidence>
<dbReference type="Pfam" id="PF07766">
    <property type="entry name" value="LETM1_RBD"/>
    <property type="match status" value="1"/>
</dbReference>
<accession>A0ABD0YUV6</accession>
<organism evidence="19 20">
    <name type="scientific">Ranatra chinensis</name>
    <dbReference type="NCBI Taxonomy" id="642074"/>
    <lineage>
        <taxon>Eukaryota</taxon>
        <taxon>Metazoa</taxon>
        <taxon>Ecdysozoa</taxon>
        <taxon>Arthropoda</taxon>
        <taxon>Hexapoda</taxon>
        <taxon>Insecta</taxon>
        <taxon>Pterygota</taxon>
        <taxon>Neoptera</taxon>
        <taxon>Paraneoptera</taxon>
        <taxon>Hemiptera</taxon>
        <taxon>Heteroptera</taxon>
        <taxon>Panheteroptera</taxon>
        <taxon>Nepomorpha</taxon>
        <taxon>Nepidae</taxon>
        <taxon>Ranatrinae</taxon>
        <taxon>Ranatra</taxon>
    </lineage>
</organism>
<dbReference type="InterPro" id="IPR059005">
    <property type="entry name" value="LETM1_C"/>
</dbReference>
<keyword evidence="11" id="KW-0406">Ion transport</keyword>
<keyword evidence="13 17" id="KW-0472">Membrane</keyword>
<evidence type="ECO:0000256" key="7">
    <source>
        <dbReference type="ARBA" id="ARBA00022837"/>
    </source>
</evidence>
<feature type="coiled-coil region" evidence="15">
    <location>
        <begin position="499"/>
        <end position="586"/>
    </location>
</feature>
<keyword evidence="2" id="KW-0813">Transport</keyword>
<dbReference type="AlphaFoldDB" id="A0ABD0YUV6"/>
<evidence type="ECO:0000256" key="1">
    <source>
        <dbReference type="ARBA" id="ARBA00004434"/>
    </source>
</evidence>
<keyword evidence="3" id="KW-0109">Calcium transport</keyword>
<sequence>MHLAPRRLFGLASHNTLTQWGHTTTAIVVPCDKHALRSRNVVDAERFVSRRSVHTGIQLLGCEPLKPSSKVEETVTVLKEKVKQQAETSAPAPPTTATVVPAEPKKTLMQRVTAELWHYYHGFRLLFIDINVSRKLLWRVLQGHTLTRREHKLLIRTVGDLFRLVPFSVFIIVPFMEFTLPFFIKFFPGMLPSTFQTTSEKEDKIKQALKVKLEMAKFLQRTLDDMAVAGKGHSSQSAKEFAQFFEKVRTSGEMTTSEEIMKFSKLFEDEITLDSLPRPQLMALCRVLEMNPIGTTNFLRFQLGLKLRSLIADDTMIQREGIQSLSQAELQAACRARGMRASGVSEERLKAQLTQWLDLSLVKKVPPSLLLLSQAFMLPETTPTTEKLAATISALPDVVCTQTKAVIGEREGKVDNKTKIELIKEEMTKIKEERKEQQEEEEKLKLKEAIEKEETMVDPAPTLIDAALMEPALKAVLQDIKKTSISDRIADSHLTTKDLEALEQALDELGKHQKRLLVQEKELQELRQEMAEYQEDICDLQKVLISAGKELEVKESRAAQLLFRRVNKMISKMDNVLAQLGEKEQETQVDEPQTCPAEESRQESFHLSVSSSMLRIDDLIATIHKMEKDADSSRLKRIAEVLGKLDGDRDGIVKMETLFKVINMVGHENVKLSTKQTDELLDLIHKEESIELRDKLLKTLQKRFEQEAEQEAASGGDTQQMGKSETSDEASKKKTGKGSSEV</sequence>
<evidence type="ECO:0000256" key="12">
    <source>
        <dbReference type="ARBA" id="ARBA00023128"/>
    </source>
</evidence>
<gene>
    <name evidence="19" type="ORF">AAG570_003308</name>
</gene>
<evidence type="ECO:0000256" key="5">
    <source>
        <dbReference type="ARBA" id="ARBA00022723"/>
    </source>
</evidence>
<evidence type="ECO:0000256" key="9">
    <source>
        <dbReference type="ARBA" id="ARBA00022989"/>
    </source>
</evidence>
<evidence type="ECO:0000256" key="11">
    <source>
        <dbReference type="ARBA" id="ARBA00023065"/>
    </source>
</evidence>
<keyword evidence="5" id="KW-0479">Metal-binding</keyword>
<comment type="subcellular location">
    <subcellularLocation>
        <location evidence="1">Mitochondrion inner membrane</location>
        <topology evidence="1">Single-pass membrane protein</topology>
    </subcellularLocation>
</comment>
<evidence type="ECO:0000256" key="10">
    <source>
        <dbReference type="ARBA" id="ARBA00023054"/>
    </source>
</evidence>
<comment type="caution">
    <text evidence="19">The sequence shown here is derived from an EMBL/GenBank/DDBJ whole genome shotgun (WGS) entry which is preliminary data.</text>
</comment>
<keyword evidence="12 14" id="KW-0496">Mitochondrion</keyword>
<keyword evidence="7" id="KW-0106">Calcium</keyword>
<feature type="region of interest" description="Disordered" evidence="16">
    <location>
        <begin position="705"/>
        <end position="742"/>
    </location>
</feature>
<dbReference type="Proteomes" id="UP001558652">
    <property type="component" value="Unassembled WGS sequence"/>
</dbReference>
<feature type="transmembrane region" description="Helical" evidence="17">
    <location>
        <begin position="161"/>
        <end position="184"/>
    </location>
</feature>
<protein>
    <recommendedName>
        <fullName evidence="18">Letm1 RBD domain-containing protein</fullName>
    </recommendedName>
</protein>
<evidence type="ECO:0000256" key="16">
    <source>
        <dbReference type="SAM" id="MobiDB-lite"/>
    </source>
</evidence>
<dbReference type="PROSITE" id="PS51758">
    <property type="entry name" value="LETM1_RBD"/>
    <property type="match status" value="1"/>
</dbReference>
<dbReference type="PANTHER" id="PTHR14009">
    <property type="entry name" value="LEUCINE ZIPPER-EF-HAND CONTAINING TRANSMEMBRANE PROTEIN"/>
    <property type="match status" value="1"/>
</dbReference>
<feature type="coiled-coil region" evidence="15">
    <location>
        <begin position="420"/>
        <end position="456"/>
    </location>
</feature>
<dbReference type="InterPro" id="IPR033122">
    <property type="entry name" value="LETM1-like_RBD"/>
</dbReference>